<accession>A0A0M3ICR8</accession>
<keyword evidence="1" id="KW-1133">Transmembrane helix</keyword>
<keyword evidence="2" id="KW-1185">Reference proteome</keyword>
<proteinExistence type="predicted"/>
<name>A0A0M3ICR8_ASCLU</name>
<protein>
    <submittedName>
        <fullName evidence="3">Uncharacterized protein</fullName>
    </submittedName>
</protein>
<feature type="transmembrane region" description="Helical" evidence="1">
    <location>
        <begin position="58"/>
        <end position="80"/>
    </location>
</feature>
<organism evidence="2 3">
    <name type="scientific">Ascaris lumbricoides</name>
    <name type="common">Giant roundworm</name>
    <dbReference type="NCBI Taxonomy" id="6252"/>
    <lineage>
        <taxon>Eukaryota</taxon>
        <taxon>Metazoa</taxon>
        <taxon>Ecdysozoa</taxon>
        <taxon>Nematoda</taxon>
        <taxon>Chromadorea</taxon>
        <taxon>Rhabditida</taxon>
        <taxon>Spirurina</taxon>
        <taxon>Ascaridomorpha</taxon>
        <taxon>Ascaridoidea</taxon>
        <taxon>Ascarididae</taxon>
        <taxon>Ascaris</taxon>
    </lineage>
</organism>
<dbReference type="WBParaSite" id="ALUE_0001571001-mRNA-1">
    <property type="protein sequence ID" value="ALUE_0001571001-mRNA-1"/>
    <property type="gene ID" value="ALUE_0001571001"/>
</dbReference>
<sequence>MVALLAPAANERDRFSMRQGACILQRLQLLSSGEDSAHLKCLVEEQDKLRLELRQSSVTAIGYLCIGHTLTVLISFSAHFTVD</sequence>
<dbReference type="Proteomes" id="UP000036681">
    <property type="component" value="Unplaced"/>
</dbReference>
<reference evidence="3" key="1">
    <citation type="submission" date="2017-02" db="UniProtKB">
        <authorList>
            <consortium name="WormBaseParasite"/>
        </authorList>
    </citation>
    <scope>IDENTIFICATION</scope>
</reference>
<evidence type="ECO:0000313" key="3">
    <source>
        <dbReference type="WBParaSite" id="ALUE_0001571001-mRNA-1"/>
    </source>
</evidence>
<keyword evidence="1" id="KW-0472">Membrane</keyword>
<evidence type="ECO:0000256" key="1">
    <source>
        <dbReference type="SAM" id="Phobius"/>
    </source>
</evidence>
<dbReference type="AlphaFoldDB" id="A0A0M3ICR8"/>
<keyword evidence="1" id="KW-0812">Transmembrane</keyword>
<evidence type="ECO:0000313" key="2">
    <source>
        <dbReference type="Proteomes" id="UP000036681"/>
    </source>
</evidence>